<sequence>MKESAHLFSNTGDWDTGVIINDGTPEQRFVPKPVLELEDEGEGSLQYYFLTEEGIFLTGCALDEGYGYQPIWDDDIKEIDIADYPRHAACGLREIQRRRESFGVSQDK</sequence>
<reference evidence="1 2" key="1">
    <citation type="journal article" date="2016" name="Nat. Commun.">
        <title>Thousands of microbial genomes shed light on interconnected biogeochemical processes in an aquifer system.</title>
        <authorList>
            <person name="Anantharaman K."/>
            <person name="Brown C.T."/>
            <person name="Hug L.A."/>
            <person name="Sharon I."/>
            <person name="Castelle C.J."/>
            <person name="Probst A.J."/>
            <person name="Thomas B.C."/>
            <person name="Singh A."/>
            <person name="Wilkins M.J."/>
            <person name="Karaoz U."/>
            <person name="Brodie E.L."/>
            <person name="Williams K.H."/>
            <person name="Hubbard S.S."/>
            <person name="Banfield J.F."/>
        </authorList>
    </citation>
    <scope>NUCLEOTIDE SEQUENCE [LARGE SCALE GENOMIC DNA]</scope>
</reference>
<dbReference type="EMBL" id="MFDE01000047">
    <property type="protein sequence ID" value="OGE37268.1"/>
    <property type="molecule type" value="Genomic_DNA"/>
</dbReference>
<protein>
    <submittedName>
        <fullName evidence="1">Uncharacterized protein</fullName>
    </submittedName>
</protein>
<comment type="caution">
    <text evidence="1">The sequence shown here is derived from an EMBL/GenBank/DDBJ whole genome shotgun (WGS) entry which is preliminary data.</text>
</comment>
<name>A0A1F5K8Y1_9BACT</name>
<dbReference type="Proteomes" id="UP000176527">
    <property type="component" value="Unassembled WGS sequence"/>
</dbReference>
<proteinExistence type="predicted"/>
<organism evidence="1 2">
    <name type="scientific">Candidatus Daviesbacteria bacterium RIFCSPHIGHO2_12_FULL_37_11</name>
    <dbReference type="NCBI Taxonomy" id="1797777"/>
    <lineage>
        <taxon>Bacteria</taxon>
        <taxon>Candidatus Daviesiibacteriota</taxon>
    </lineage>
</organism>
<dbReference type="AlphaFoldDB" id="A0A1F5K8Y1"/>
<gene>
    <name evidence="1" type="ORF">A3F00_00860</name>
</gene>
<accession>A0A1F5K8Y1</accession>
<evidence type="ECO:0000313" key="1">
    <source>
        <dbReference type="EMBL" id="OGE37268.1"/>
    </source>
</evidence>
<evidence type="ECO:0000313" key="2">
    <source>
        <dbReference type="Proteomes" id="UP000176527"/>
    </source>
</evidence>